<comment type="caution">
    <text evidence="1">The sequence shown here is derived from an EMBL/GenBank/DDBJ whole genome shotgun (WGS) entry which is preliminary data.</text>
</comment>
<organism evidence="1">
    <name type="scientific">hydrocarbon metagenome</name>
    <dbReference type="NCBI Taxonomy" id="938273"/>
    <lineage>
        <taxon>unclassified sequences</taxon>
        <taxon>metagenomes</taxon>
        <taxon>ecological metagenomes</taxon>
    </lineage>
</organism>
<sequence length="104" mass="11764">MIDDFKDEMAQTVTIYPYQSNNGWGDQYGDGTSYPCAVCHRKIEVKRKGGDSFVSSMQIHLDKSVVVSARDKVVFDGEILEVLDVSTEYDIEEPSEIYARVIYA</sequence>
<dbReference type="AlphaFoldDB" id="A0A0W8F8H8"/>
<name>A0A0W8F8H8_9ZZZZ</name>
<evidence type="ECO:0000313" key="1">
    <source>
        <dbReference type="EMBL" id="KUG17151.1"/>
    </source>
</evidence>
<reference evidence="1" key="1">
    <citation type="journal article" date="2015" name="Proc. Natl. Acad. Sci. U.S.A.">
        <title>Networks of energetic and metabolic interactions define dynamics in microbial communities.</title>
        <authorList>
            <person name="Embree M."/>
            <person name="Liu J.K."/>
            <person name="Al-Bassam M.M."/>
            <person name="Zengler K."/>
        </authorList>
    </citation>
    <scope>NUCLEOTIDE SEQUENCE</scope>
</reference>
<evidence type="ECO:0008006" key="2">
    <source>
        <dbReference type="Google" id="ProtNLM"/>
    </source>
</evidence>
<dbReference type="EMBL" id="LNQE01001460">
    <property type="protein sequence ID" value="KUG17151.1"/>
    <property type="molecule type" value="Genomic_DNA"/>
</dbReference>
<protein>
    <recommendedName>
        <fullName evidence="2">Phage protein</fullName>
    </recommendedName>
</protein>
<accession>A0A0W8F8H8</accession>
<gene>
    <name evidence="1" type="ORF">ASZ90_013154</name>
</gene>
<proteinExistence type="predicted"/>